<dbReference type="PANTHER" id="PTHR46496:SF1">
    <property type="entry name" value="ZEAXANTHIN EPOXIDASE, CHLOROPLASTIC"/>
    <property type="match status" value="1"/>
</dbReference>
<dbReference type="GO" id="GO:0016491">
    <property type="term" value="F:oxidoreductase activity"/>
    <property type="evidence" value="ECO:0007669"/>
    <property type="project" value="UniProtKB-KW"/>
</dbReference>
<organism evidence="6 7">
    <name type="scientific">Pyxidicoccus fallax</name>
    <dbReference type="NCBI Taxonomy" id="394095"/>
    <lineage>
        <taxon>Bacteria</taxon>
        <taxon>Pseudomonadati</taxon>
        <taxon>Myxococcota</taxon>
        <taxon>Myxococcia</taxon>
        <taxon>Myxococcales</taxon>
        <taxon>Cystobacterineae</taxon>
        <taxon>Myxococcaceae</taxon>
        <taxon>Pyxidicoccus</taxon>
    </lineage>
</organism>
<proteinExistence type="predicted"/>
<dbReference type="SUPFAM" id="SSF54373">
    <property type="entry name" value="FAD-linked reductases, C-terminal domain"/>
    <property type="match status" value="1"/>
</dbReference>
<keyword evidence="7" id="KW-1185">Reference proteome</keyword>
<dbReference type="Pfam" id="PF01494">
    <property type="entry name" value="FAD_binding_3"/>
    <property type="match status" value="1"/>
</dbReference>
<name>A0A848LSV1_9BACT</name>
<dbReference type="EMBL" id="JABBJJ010000263">
    <property type="protein sequence ID" value="NMO20700.1"/>
    <property type="molecule type" value="Genomic_DNA"/>
</dbReference>
<sequence length="429" mass="45492">MQRKYAASVPPVRGSIEDSCCARKIRFGARDGWLDASLGVQQRLVILETSRHVLIAGAGIGGLTLACALRRAGLTATVFERADALRWVGAGITVQMNAAVALRRIGLCDAVAAAGASPTDSAILQPSGATITRLPVQQMQQELGTPMVCIHRARLQSVLLEHAGPEHVRLGRAVTGFKDDGHQVTATLSDGSSVTGDVLVGADGLRSAVRSGLLGDAPLRYSGYTSWRGISPEVPSARPGHVSETWGPGARFGVVPIGSGQVYWYATLNAPPGGQDTPGAARTRLREIFGGWHAPIPDLLAATPDDAIVRTDIHDRPPVNRWSRGRVTLLGDAAHPMTPNLGQGGCQAIEDAVVLSECLASGAPVEAALATYEQRRRERANQMVSRSWRLGQLAQLESPTARFMRDALFRLVPSSLAARGVRDLVRSAA</sequence>
<keyword evidence="3" id="KW-0274">FAD</keyword>
<reference evidence="6 7" key="1">
    <citation type="submission" date="2020-04" db="EMBL/GenBank/DDBJ databases">
        <title>Draft genome of Pyxidicoccus fallax type strain.</title>
        <authorList>
            <person name="Whitworth D.E."/>
        </authorList>
    </citation>
    <scope>NUCLEOTIDE SEQUENCE [LARGE SCALE GENOMIC DNA]</scope>
    <source>
        <strain evidence="6 7">DSM 14698</strain>
    </source>
</reference>
<evidence type="ECO:0000256" key="4">
    <source>
        <dbReference type="ARBA" id="ARBA00023002"/>
    </source>
</evidence>
<dbReference type="Gene3D" id="3.50.50.60">
    <property type="entry name" value="FAD/NAD(P)-binding domain"/>
    <property type="match status" value="1"/>
</dbReference>
<keyword evidence="4" id="KW-0560">Oxidoreductase</keyword>
<accession>A0A848LSV1</accession>
<dbReference type="PRINTS" id="PR00420">
    <property type="entry name" value="RNGMNOXGNASE"/>
</dbReference>
<keyword evidence="2" id="KW-0285">Flavoprotein</keyword>
<dbReference type="SUPFAM" id="SSF51905">
    <property type="entry name" value="FAD/NAD(P)-binding domain"/>
    <property type="match status" value="1"/>
</dbReference>
<evidence type="ECO:0000256" key="3">
    <source>
        <dbReference type="ARBA" id="ARBA00022827"/>
    </source>
</evidence>
<dbReference type="AlphaFoldDB" id="A0A848LSV1"/>
<evidence type="ECO:0000313" key="6">
    <source>
        <dbReference type="EMBL" id="NMO20700.1"/>
    </source>
</evidence>
<gene>
    <name evidence="6" type="ORF">HG543_38485</name>
</gene>
<dbReference type="InterPro" id="IPR002938">
    <property type="entry name" value="FAD-bd"/>
</dbReference>
<dbReference type="Proteomes" id="UP000518300">
    <property type="component" value="Unassembled WGS sequence"/>
</dbReference>
<evidence type="ECO:0000259" key="5">
    <source>
        <dbReference type="Pfam" id="PF01494"/>
    </source>
</evidence>
<dbReference type="GO" id="GO:0071949">
    <property type="term" value="F:FAD binding"/>
    <property type="evidence" value="ECO:0007669"/>
    <property type="project" value="InterPro"/>
</dbReference>
<evidence type="ECO:0000256" key="1">
    <source>
        <dbReference type="ARBA" id="ARBA00001974"/>
    </source>
</evidence>
<evidence type="ECO:0000313" key="7">
    <source>
        <dbReference type="Proteomes" id="UP000518300"/>
    </source>
</evidence>
<feature type="domain" description="FAD-binding" evidence="5">
    <location>
        <begin position="52"/>
        <end position="387"/>
    </location>
</feature>
<dbReference type="PANTHER" id="PTHR46496">
    <property type="match status" value="1"/>
</dbReference>
<comment type="cofactor">
    <cofactor evidence="1">
        <name>FAD</name>
        <dbReference type="ChEBI" id="CHEBI:57692"/>
    </cofactor>
</comment>
<dbReference type="InterPro" id="IPR036188">
    <property type="entry name" value="FAD/NAD-bd_sf"/>
</dbReference>
<protein>
    <submittedName>
        <fullName evidence="6">NAD(P)-binding protein</fullName>
    </submittedName>
</protein>
<evidence type="ECO:0000256" key="2">
    <source>
        <dbReference type="ARBA" id="ARBA00022630"/>
    </source>
</evidence>
<comment type="caution">
    <text evidence="6">The sequence shown here is derived from an EMBL/GenBank/DDBJ whole genome shotgun (WGS) entry which is preliminary data.</text>
</comment>